<sequence length="173" mass="18708">MSVHTRENDYNVRVCFFNLTAKERNPATSVLAVHTHHVLLPRRPSTGSYRHPTPIHLCSASSSYPRHTSSNHSRGPAPCGPIRPSPNDPRLLTSGIPASTRHSAFPRQPVPVPSLDLALPLHTIRLVASPASGLIRFAPTPVSTLFTFSIAASSAIYQVSAVSLFAFCISVKL</sequence>
<evidence type="ECO:0000313" key="4">
    <source>
        <dbReference type="Proteomes" id="UP000734854"/>
    </source>
</evidence>
<dbReference type="EMBL" id="JACMSC010000002">
    <property type="protein sequence ID" value="KAG6531522.1"/>
    <property type="molecule type" value="Genomic_DNA"/>
</dbReference>
<comment type="caution">
    <text evidence="3">The sequence shown here is derived from an EMBL/GenBank/DDBJ whole genome shotgun (WGS) entry which is preliminary data.</text>
</comment>
<keyword evidence="2" id="KW-0472">Membrane</keyword>
<keyword evidence="4" id="KW-1185">Reference proteome</keyword>
<accession>A0A8J5LUT5</accession>
<dbReference type="AlphaFoldDB" id="A0A8J5LUT5"/>
<feature type="compositionally biased region" description="Pro residues" evidence="1">
    <location>
        <begin position="78"/>
        <end position="87"/>
    </location>
</feature>
<proteinExistence type="predicted"/>
<keyword evidence="2" id="KW-1133">Transmembrane helix</keyword>
<feature type="region of interest" description="Disordered" evidence="1">
    <location>
        <begin position="60"/>
        <end position="105"/>
    </location>
</feature>
<keyword evidence="2" id="KW-0812">Transmembrane</keyword>
<name>A0A8J5LUT5_ZINOF</name>
<feature type="compositionally biased region" description="Polar residues" evidence="1">
    <location>
        <begin position="60"/>
        <end position="73"/>
    </location>
</feature>
<gene>
    <name evidence="3" type="ORF">ZIOFF_005336</name>
</gene>
<reference evidence="3 4" key="1">
    <citation type="submission" date="2020-08" db="EMBL/GenBank/DDBJ databases">
        <title>Plant Genome Project.</title>
        <authorList>
            <person name="Zhang R.-G."/>
        </authorList>
    </citation>
    <scope>NUCLEOTIDE SEQUENCE [LARGE SCALE GENOMIC DNA]</scope>
    <source>
        <tissue evidence="3">Rhizome</tissue>
    </source>
</reference>
<feature type="transmembrane region" description="Helical" evidence="2">
    <location>
        <begin position="145"/>
        <end position="169"/>
    </location>
</feature>
<evidence type="ECO:0000256" key="1">
    <source>
        <dbReference type="SAM" id="MobiDB-lite"/>
    </source>
</evidence>
<evidence type="ECO:0000256" key="2">
    <source>
        <dbReference type="SAM" id="Phobius"/>
    </source>
</evidence>
<dbReference type="Proteomes" id="UP000734854">
    <property type="component" value="Unassembled WGS sequence"/>
</dbReference>
<organism evidence="3 4">
    <name type="scientific">Zingiber officinale</name>
    <name type="common">Ginger</name>
    <name type="synonym">Amomum zingiber</name>
    <dbReference type="NCBI Taxonomy" id="94328"/>
    <lineage>
        <taxon>Eukaryota</taxon>
        <taxon>Viridiplantae</taxon>
        <taxon>Streptophyta</taxon>
        <taxon>Embryophyta</taxon>
        <taxon>Tracheophyta</taxon>
        <taxon>Spermatophyta</taxon>
        <taxon>Magnoliopsida</taxon>
        <taxon>Liliopsida</taxon>
        <taxon>Zingiberales</taxon>
        <taxon>Zingiberaceae</taxon>
        <taxon>Zingiber</taxon>
    </lineage>
</organism>
<protein>
    <submittedName>
        <fullName evidence="3">Uncharacterized protein</fullName>
    </submittedName>
</protein>
<evidence type="ECO:0000313" key="3">
    <source>
        <dbReference type="EMBL" id="KAG6531522.1"/>
    </source>
</evidence>